<accession>A0A6C0JVV1</accession>
<dbReference type="InterPro" id="IPR045566">
    <property type="entry name" value="SegE-like_GIY-YIG"/>
</dbReference>
<proteinExistence type="predicted"/>
<sequence length="149" mass="17854">MNPWTYKQNIIDSIDKIPPNSIGFIYILTYKKTGQKYIGRKLLYQSKIKTINKKRKKIKVESDWLSYHSSSPSIKDIINIESPKVFNREILLFCQSKGELLYAEECMLYHYNALLTDKFLNDNIRSKVYRNWVKREEFQHDIINLKKIE</sequence>
<dbReference type="Pfam" id="PF19835">
    <property type="entry name" value="SegE_GIY-YIG"/>
    <property type="match status" value="1"/>
</dbReference>
<reference evidence="2" key="1">
    <citation type="journal article" date="2020" name="Nature">
        <title>Giant virus diversity and host interactions through global metagenomics.</title>
        <authorList>
            <person name="Schulz F."/>
            <person name="Roux S."/>
            <person name="Paez-Espino D."/>
            <person name="Jungbluth S."/>
            <person name="Walsh D.A."/>
            <person name="Denef V.J."/>
            <person name="McMahon K.D."/>
            <person name="Konstantinidis K.T."/>
            <person name="Eloe-Fadrosh E.A."/>
            <person name="Kyrpides N.C."/>
            <person name="Woyke T."/>
        </authorList>
    </citation>
    <scope>NUCLEOTIDE SEQUENCE</scope>
    <source>
        <strain evidence="2">GVMAG-S-1064190-84</strain>
    </source>
</reference>
<dbReference type="EMBL" id="MN740699">
    <property type="protein sequence ID" value="QHU08936.1"/>
    <property type="molecule type" value="Genomic_DNA"/>
</dbReference>
<dbReference type="AlphaFoldDB" id="A0A6C0JVV1"/>
<evidence type="ECO:0000313" key="2">
    <source>
        <dbReference type="EMBL" id="QHU08936.1"/>
    </source>
</evidence>
<evidence type="ECO:0000259" key="1">
    <source>
        <dbReference type="Pfam" id="PF19835"/>
    </source>
</evidence>
<name>A0A6C0JVV1_9ZZZZ</name>
<feature type="domain" description="Putative endonuclease SegE-like GIY-YIG" evidence="1">
    <location>
        <begin position="4"/>
        <end position="124"/>
    </location>
</feature>
<organism evidence="2">
    <name type="scientific">viral metagenome</name>
    <dbReference type="NCBI Taxonomy" id="1070528"/>
    <lineage>
        <taxon>unclassified sequences</taxon>
        <taxon>metagenomes</taxon>
        <taxon>organismal metagenomes</taxon>
    </lineage>
</organism>
<protein>
    <recommendedName>
        <fullName evidence="1">Putative endonuclease SegE-like GIY-YIG domain-containing protein</fullName>
    </recommendedName>
</protein>